<evidence type="ECO:0000259" key="5">
    <source>
        <dbReference type="Pfam" id="PF01814"/>
    </source>
</evidence>
<gene>
    <name evidence="6" type="primary">ric</name>
    <name evidence="6" type="ORF">GBK04_00630</name>
</gene>
<evidence type="ECO:0000256" key="1">
    <source>
        <dbReference type="ARBA" id="ARBA00004496"/>
    </source>
</evidence>
<comment type="subcellular location">
    <subcellularLocation>
        <location evidence="1">Cytoplasm</location>
    </subcellularLocation>
</comment>
<evidence type="ECO:0000256" key="2">
    <source>
        <dbReference type="ARBA" id="ARBA00022490"/>
    </source>
</evidence>
<comment type="caution">
    <text evidence="6">The sequence shown here is derived from an EMBL/GenBank/DDBJ whole genome shotgun (WGS) entry which is preliminary data.</text>
</comment>
<reference evidence="6 7" key="1">
    <citation type="submission" date="2019-10" db="EMBL/GenBank/DDBJ databases">
        <title>Draft Genome Sequence of Cytophagaceae sp. SJW1-29.</title>
        <authorList>
            <person name="Choi A."/>
        </authorList>
    </citation>
    <scope>NUCLEOTIDE SEQUENCE [LARGE SCALE GENOMIC DNA]</scope>
    <source>
        <strain evidence="6 7">SJW1-29</strain>
    </source>
</reference>
<dbReference type="EMBL" id="WHLY01000001">
    <property type="protein sequence ID" value="MPR31890.1"/>
    <property type="molecule type" value="Genomic_DNA"/>
</dbReference>
<keyword evidence="3" id="KW-0479">Metal-binding</keyword>
<dbReference type="InterPro" id="IPR012312">
    <property type="entry name" value="Hemerythrin-like"/>
</dbReference>
<feature type="domain" description="Hemerythrin-like" evidence="5">
    <location>
        <begin position="81"/>
        <end position="227"/>
    </location>
</feature>
<dbReference type="GO" id="GO:0046872">
    <property type="term" value="F:metal ion binding"/>
    <property type="evidence" value="ECO:0007669"/>
    <property type="project" value="UniProtKB-KW"/>
</dbReference>
<dbReference type="InterPro" id="IPR019903">
    <property type="entry name" value="RIC_family"/>
</dbReference>
<protein>
    <submittedName>
        <fullName evidence="6">Iron-sulfur cluster repair di-iron protein</fullName>
    </submittedName>
</protein>
<dbReference type="Pfam" id="PF01814">
    <property type="entry name" value="Hemerythrin"/>
    <property type="match status" value="1"/>
</dbReference>
<sequence>MKERTIGSIVAKNWRTASVFHQHNIDFCCKGNIPLTEACAAARLDADQITDEINAILEADAAPELDYAAWPLDRLAEYIETRHHGYVTAQMPELSAYLDKLCVVHGGRHPELLEIRELFAQSVGELTTHMKKEELMLFPFVKKMAKAQRENQEVATPIYGTVQNPIAMMMHEHIDEGDRFAKIAELSDRYTVPADGCTTYRVAYNLLQEFEEDLHKHIHLENNILFPGAIALEKELTASQVV</sequence>
<evidence type="ECO:0000313" key="7">
    <source>
        <dbReference type="Proteomes" id="UP000479293"/>
    </source>
</evidence>
<dbReference type="AlphaFoldDB" id="A0A7C9FAW0"/>
<dbReference type="Proteomes" id="UP000479293">
    <property type="component" value="Unassembled WGS sequence"/>
</dbReference>
<keyword evidence="4" id="KW-0408">Iron</keyword>
<dbReference type="Gene3D" id="1.20.120.520">
    <property type="entry name" value="nmb1532 protein domain like"/>
    <property type="match status" value="1"/>
</dbReference>
<keyword evidence="7" id="KW-1185">Reference proteome</keyword>
<dbReference type="PANTHER" id="PTHR36438:SF1">
    <property type="entry name" value="IRON-SULFUR CLUSTER REPAIR PROTEIN YTFE"/>
    <property type="match status" value="1"/>
</dbReference>
<organism evidence="6 7">
    <name type="scientific">Salmonirosea aquatica</name>
    <dbReference type="NCBI Taxonomy" id="2654236"/>
    <lineage>
        <taxon>Bacteria</taxon>
        <taxon>Pseudomonadati</taxon>
        <taxon>Bacteroidota</taxon>
        <taxon>Cytophagia</taxon>
        <taxon>Cytophagales</taxon>
        <taxon>Spirosomataceae</taxon>
        <taxon>Salmonirosea</taxon>
    </lineage>
</organism>
<accession>A0A7C9FAW0</accession>
<evidence type="ECO:0000256" key="3">
    <source>
        <dbReference type="ARBA" id="ARBA00022723"/>
    </source>
</evidence>
<proteinExistence type="predicted"/>
<name>A0A7C9FAW0_9BACT</name>
<dbReference type="GO" id="GO:0005737">
    <property type="term" value="C:cytoplasm"/>
    <property type="evidence" value="ECO:0007669"/>
    <property type="project" value="UniProtKB-SubCell"/>
</dbReference>
<keyword evidence="2" id="KW-0963">Cytoplasm</keyword>
<dbReference type="Pfam" id="PF04405">
    <property type="entry name" value="ScdA_N"/>
    <property type="match status" value="1"/>
</dbReference>
<evidence type="ECO:0000256" key="4">
    <source>
        <dbReference type="ARBA" id="ARBA00023004"/>
    </source>
</evidence>
<dbReference type="PANTHER" id="PTHR36438">
    <property type="entry name" value="IRON-SULFUR CLUSTER REPAIR PROTEIN YTFE"/>
    <property type="match status" value="1"/>
</dbReference>
<evidence type="ECO:0000313" key="6">
    <source>
        <dbReference type="EMBL" id="MPR31890.1"/>
    </source>
</evidence>
<dbReference type="NCBIfam" id="TIGR03652">
    <property type="entry name" value="FeS_repair_RIC"/>
    <property type="match status" value="1"/>
</dbReference>